<evidence type="ECO:0000313" key="3">
    <source>
        <dbReference type="Proteomes" id="UP000270296"/>
    </source>
</evidence>
<dbReference type="AlphaFoldDB" id="A0A183IXR8"/>
<organism evidence="4">
    <name type="scientific">Soboliphyme baturini</name>
    <dbReference type="NCBI Taxonomy" id="241478"/>
    <lineage>
        <taxon>Eukaryota</taxon>
        <taxon>Metazoa</taxon>
        <taxon>Ecdysozoa</taxon>
        <taxon>Nematoda</taxon>
        <taxon>Enoplea</taxon>
        <taxon>Dorylaimia</taxon>
        <taxon>Dioctophymatida</taxon>
        <taxon>Dioctophymatoidea</taxon>
        <taxon>Soboliphymatidae</taxon>
        <taxon>Soboliphyme</taxon>
    </lineage>
</organism>
<gene>
    <name evidence="2" type="ORF">SBAD_LOCUS8416</name>
</gene>
<dbReference type="WBParaSite" id="SBAD_0000872601-mRNA-1">
    <property type="protein sequence ID" value="SBAD_0000872601-mRNA-1"/>
    <property type="gene ID" value="SBAD_0000872601"/>
</dbReference>
<proteinExistence type="predicted"/>
<feature type="region of interest" description="Disordered" evidence="1">
    <location>
        <begin position="1"/>
        <end position="89"/>
    </location>
</feature>
<dbReference type="Proteomes" id="UP000270296">
    <property type="component" value="Unassembled WGS sequence"/>
</dbReference>
<sequence length="150" mass="15965">MKKFFHALTGRSRVDSPLEDGRRCKSPGGGGVVTVKVVNKLHDGGDGVSSSNVGGPHAPQMNGKTDSSDDGSRASISSGKKISSRSMKVEVDGRMLDLAELESIIAKKDLVIAQQQKDICGHLSKIKQLEEQVKSLKVRTARSSSSNTCD</sequence>
<feature type="compositionally biased region" description="Low complexity" evidence="1">
    <location>
        <begin position="73"/>
        <end position="86"/>
    </location>
</feature>
<dbReference type="EMBL" id="UZAM01011568">
    <property type="protein sequence ID" value="VDP17010.1"/>
    <property type="molecule type" value="Genomic_DNA"/>
</dbReference>
<evidence type="ECO:0000313" key="2">
    <source>
        <dbReference type="EMBL" id="VDP17010.1"/>
    </source>
</evidence>
<evidence type="ECO:0000256" key="1">
    <source>
        <dbReference type="SAM" id="MobiDB-lite"/>
    </source>
</evidence>
<reference evidence="2 3" key="2">
    <citation type="submission" date="2018-11" db="EMBL/GenBank/DDBJ databases">
        <authorList>
            <consortium name="Pathogen Informatics"/>
        </authorList>
    </citation>
    <scope>NUCLEOTIDE SEQUENCE [LARGE SCALE GENOMIC DNA]</scope>
</reference>
<accession>A0A183IXR8</accession>
<evidence type="ECO:0000313" key="4">
    <source>
        <dbReference type="WBParaSite" id="SBAD_0000872601-mRNA-1"/>
    </source>
</evidence>
<reference evidence="4" key="1">
    <citation type="submission" date="2016-06" db="UniProtKB">
        <authorList>
            <consortium name="WormBaseParasite"/>
        </authorList>
    </citation>
    <scope>IDENTIFICATION</scope>
</reference>
<name>A0A183IXR8_9BILA</name>
<protein>
    <submittedName>
        <fullName evidence="4">Lzipper-MIP1 domain-containing protein</fullName>
    </submittedName>
</protein>
<keyword evidence="3" id="KW-1185">Reference proteome</keyword>
<feature type="compositionally biased region" description="Basic and acidic residues" evidence="1">
    <location>
        <begin position="12"/>
        <end position="23"/>
    </location>
</feature>